<accession>A0A151AW15</accession>
<dbReference type="OrthoDB" id="1722360at2"/>
<keyword evidence="3" id="KW-1185">Reference proteome</keyword>
<protein>
    <submittedName>
        <fullName evidence="2">Uncharacterized protein</fullName>
    </submittedName>
</protein>
<comment type="caution">
    <text evidence="2">The sequence shown here is derived from an EMBL/GenBank/DDBJ whole genome shotgun (WGS) entry which is preliminary data.</text>
</comment>
<sequence>MRRQIAWLTIFFFLMAVYIPTSRAVDIKDTLRQRLQDSQNQESRILQDILRLDARLQKTTAENQELVKRLETVQEELRAARAVQARAEADLAAGRKDFGRSLRFFYTYGSSPFITAALFSTNWSDFFIRWELLKHLAGHFYGIVRHNLALARLAREKSNLVAAKEKELEQAREACLAAQKILAALKEEQQKKLNALRQQNTTWARDLLALEKAWSGALPALQYLLQQLPALPWQKLRPDSIQVDLIRGEVVAAFSQQNLNTTLLSSQAQLRDIRLVLPGGVIKILGPDFEVQGTLQVYGPHQLLFIPQNVAFAGLPLDPSTWTELLPRDKLVLNLPPPDYGLKFKNISLEPGEMVLVLER</sequence>
<dbReference type="EMBL" id="LTBC01000008">
    <property type="protein sequence ID" value="KYH31752.1"/>
    <property type="molecule type" value="Genomic_DNA"/>
</dbReference>
<dbReference type="RefSeq" id="WP_062284702.1">
    <property type="nucleotide sequence ID" value="NZ_LTBC01000008.1"/>
</dbReference>
<dbReference type="AlphaFoldDB" id="A0A151AW15"/>
<dbReference type="Proteomes" id="UP000075670">
    <property type="component" value="Unassembled WGS sequence"/>
</dbReference>
<feature type="coiled-coil region" evidence="1">
    <location>
        <begin position="150"/>
        <end position="206"/>
    </location>
</feature>
<reference evidence="2 3" key="1">
    <citation type="submission" date="2016-02" db="EMBL/GenBank/DDBJ databases">
        <title>Genome sequence of Moorella mulderi DSM 14980.</title>
        <authorList>
            <person name="Poehlein A."/>
            <person name="Daniel R."/>
        </authorList>
    </citation>
    <scope>NUCLEOTIDE SEQUENCE [LARGE SCALE GENOMIC DNA]</scope>
    <source>
        <strain evidence="2 3">DSM 14980</strain>
    </source>
</reference>
<evidence type="ECO:0000256" key="1">
    <source>
        <dbReference type="SAM" id="Coils"/>
    </source>
</evidence>
<feature type="coiled-coil region" evidence="1">
    <location>
        <begin position="49"/>
        <end position="90"/>
    </location>
</feature>
<proteinExistence type="predicted"/>
<organism evidence="2 3">
    <name type="scientific">Moorella mulderi DSM 14980</name>
    <dbReference type="NCBI Taxonomy" id="1122241"/>
    <lineage>
        <taxon>Bacteria</taxon>
        <taxon>Bacillati</taxon>
        <taxon>Bacillota</taxon>
        <taxon>Clostridia</taxon>
        <taxon>Neomoorellales</taxon>
        <taxon>Neomoorellaceae</taxon>
        <taxon>Neomoorella</taxon>
    </lineage>
</organism>
<gene>
    <name evidence="2" type="ORF">MOMUL_21180</name>
</gene>
<evidence type="ECO:0000313" key="2">
    <source>
        <dbReference type="EMBL" id="KYH31752.1"/>
    </source>
</evidence>
<dbReference type="PATRIC" id="fig|1122241.3.peg.2254"/>
<dbReference type="Gene3D" id="6.10.250.3150">
    <property type="match status" value="1"/>
</dbReference>
<evidence type="ECO:0000313" key="3">
    <source>
        <dbReference type="Proteomes" id="UP000075670"/>
    </source>
</evidence>
<name>A0A151AW15_9FIRM</name>
<keyword evidence="1" id="KW-0175">Coiled coil</keyword>